<feature type="compositionally biased region" description="Low complexity" evidence="1">
    <location>
        <begin position="809"/>
        <end position="822"/>
    </location>
</feature>
<feature type="compositionally biased region" description="Low complexity" evidence="1">
    <location>
        <begin position="171"/>
        <end position="205"/>
    </location>
</feature>
<feature type="compositionally biased region" description="Low complexity" evidence="1">
    <location>
        <begin position="617"/>
        <end position="648"/>
    </location>
</feature>
<dbReference type="GO" id="GO:0005096">
    <property type="term" value="F:GTPase activator activity"/>
    <property type="evidence" value="ECO:0007669"/>
    <property type="project" value="TreeGrafter"/>
</dbReference>
<dbReference type="PANTHER" id="PTHR47219:SF9">
    <property type="entry name" value="GTPASE ACTIVATING PROTEIN AND CENTROSOME-ASSOCIATED, ISOFORM B"/>
    <property type="match status" value="1"/>
</dbReference>
<dbReference type="AlphaFoldDB" id="A0A2N8UBT6"/>
<dbReference type="PROSITE" id="PS50086">
    <property type="entry name" value="TBC_RABGAP"/>
    <property type="match status" value="1"/>
</dbReference>
<feature type="compositionally biased region" description="Low complexity" evidence="1">
    <location>
        <begin position="830"/>
        <end position="849"/>
    </location>
</feature>
<feature type="compositionally biased region" description="Low complexity" evidence="1">
    <location>
        <begin position="710"/>
        <end position="728"/>
    </location>
</feature>
<feature type="compositionally biased region" description="Low complexity" evidence="1">
    <location>
        <begin position="460"/>
        <end position="480"/>
    </location>
</feature>
<feature type="domain" description="Rab-GAP TBC" evidence="2">
    <location>
        <begin position="933"/>
        <end position="1127"/>
    </location>
</feature>
<name>A0A2N8UBT6_9BASI</name>
<feature type="region of interest" description="Disordered" evidence="1">
    <location>
        <begin position="574"/>
        <end position="655"/>
    </location>
</feature>
<dbReference type="Gene3D" id="1.10.8.270">
    <property type="entry name" value="putative rabgap domain of human tbc1 domain family member 14 like domains"/>
    <property type="match status" value="1"/>
</dbReference>
<feature type="compositionally biased region" description="Polar residues" evidence="1">
    <location>
        <begin position="787"/>
        <end position="797"/>
    </location>
</feature>
<evidence type="ECO:0000259" key="2">
    <source>
        <dbReference type="PROSITE" id="PS50086"/>
    </source>
</evidence>
<evidence type="ECO:0000256" key="1">
    <source>
        <dbReference type="SAM" id="MobiDB-lite"/>
    </source>
</evidence>
<evidence type="ECO:0000313" key="3">
    <source>
        <dbReference type="EMBL" id="SJX62209.1"/>
    </source>
</evidence>
<feature type="region of interest" description="Disordered" evidence="1">
    <location>
        <begin position="688"/>
        <end position="852"/>
    </location>
</feature>
<feature type="compositionally biased region" description="Low complexity" evidence="1">
    <location>
        <begin position="338"/>
        <end position="386"/>
    </location>
</feature>
<dbReference type="Pfam" id="PF00566">
    <property type="entry name" value="RabGAP-TBC"/>
    <property type="match status" value="1"/>
</dbReference>
<dbReference type="Proteomes" id="UP000239563">
    <property type="component" value="Chromosome IV"/>
</dbReference>
<protein>
    <submittedName>
        <fullName evidence="3">Related to MDR1-Mac1p interacting protein</fullName>
    </submittedName>
</protein>
<feature type="region of interest" description="Disordered" evidence="1">
    <location>
        <begin position="437"/>
        <end position="536"/>
    </location>
</feature>
<dbReference type="GO" id="GO:0031267">
    <property type="term" value="F:small GTPase binding"/>
    <property type="evidence" value="ECO:0007669"/>
    <property type="project" value="TreeGrafter"/>
</dbReference>
<evidence type="ECO:0000313" key="4">
    <source>
        <dbReference type="Proteomes" id="UP000239563"/>
    </source>
</evidence>
<dbReference type="FunFam" id="1.10.8.270:FF:000058">
    <property type="entry name" value="Related to MDR1-Mac1p interacting protein"/>
    <property type="match status" value="1"/>
</dbReference>
<dbReference type="SUPFAM" id="SSF47923">
    <property type="entry name" value="Ypt/Rab-GAP domain of gyp1p"/>
    <property type="match status" value="2"/>
</dbReference>
<accession>A0A2N8UBT6</accession>
<dbReference type="PANTHER" id="PTHR47219">
    <property type="entry name" value="RAB GTPASE-ACTIVATING PROTEIN 1-LIKE"/>
    <property type="match status" value="1"/>
</dbReference>
<feature type="compositionally biased region" description="Low complexity" evidence="1">
    <location>
        <begin position="301"/>
        <end position="325"/>
    </location>
</feature>
<dbReference type="InterPro" id="IPR035969">
    <property type="entry name" value="Rab-GAP_TBC_sf"/>
</dbReference>
<dbReference type="EMBL" id="LT795057">
    <property type="protein sequence ID" value="SJX62209.1"/>
    <property type="molecule type" value="Genomic_DNA"/>
</dbReference>
<feature type="region of interest" description="Disordered" evidence="1">
    <location>
        <begin position="55"/>
        <end position="76"/>
    </location>
</feature>
<dbReference type="InterPro" id="IPR000195">
    <property type="entry name" value="Rab-GAP-TBC_dom"/>
</dbReference>
<feature type="region of interest" description="Disordered" evidence="1">
    <location>
        <begin position="170"/>
        <end position="396"/>
    </location>
</feature>
<dbReference type="Gene3D" id="1.10.472.80">
    <property type="entry name" value="Ypt/Rab-GAP domain of gyp1p, domain 3"/>
    <property type="match status" value="1"/>
</dbReference>
<organism evidence="3 4">
    <name type="scientific">Sporisorium reilianum f. sp. reilianum</name>
    <dbReference type="NCBI Taxonomy" id="72559"/>
    <lineage>
        <taxon>Eukaryota</taxon>
        <taxon>Fungi</taxon>
        <taxon>Dikarya</taxon>
        <taxon>Basidiomycota</taxon>
        <taxon>Ustilaginomycotina</taxon>
        <taxon>Ustilaginomycetes</taxon>
        <taxon>Ustilaginales</taxon>
        <taxon>Ustilaginaceae</taxon>
        <taxon>Sporisorium</taxon>
    </lineage>
</organism>
<feature type="compositionally biased region" description="Low complexity" evidence="1">
    <location>
        <begin position="1224"/>
        <end position="1234"/>
    </location>
</feature>
<dbReference type="SMART" id="SM00164">
    <property type="entry name" value="TBC"/>
    <property type="match status" value="1"/>
</dbReference>
<feature type="compositionally biased region" description="Low complexity" evidence="1">
    <location>
        <begin position="508"/>
        <end position="536"/>
    </location>
</feature>
<feature type="compositionally biased region" description="Polar residues" evidence="1">
    <location>
        <begin position="445"/>
        <end position="454"/>
    </location>
</feature>
<gene>
    <name evidence="3" type="ORF">SRS1_13056</name>
</gene>
<dbReference type="InterPro" id="IPR050302">
    <property type="entry name" value="Rab_GAP_TBC_domain"/>
</dbReference>
<sequence length="1234" mass="130764">MDAHTLNAWTRFALQKGGIGACTALIDNPATEPEDLMFMAGEKIIVLRRLDDDALDSDRRPTSSSTTAPLNKRKSDTLPDSDAWFLGYCEGVVGRFKGAHVQLHARLKKPVLMRRSGAGSIRDSSMRPMSKSEAAKMHLSQVPAGIPFTAVNSDGEEDNALTSPVDRRAHALPLPTTPSAAAPSTSSASAHQPASSSSSSAAAPAFKTGRFGLTTPPLSDDGHLRKQSIPRRPVEHNDQDSDDSTSLLPWARHSRESSDASKSSPAPPPAALPTRNGSLMRPAAPAHTSSAFTHDYADQAQPPQTHTLPTIHHLPPSPISSSESPVHAVAKSALPSITTTSSSRSNSRSNSRSGDTSIATTIAATSTAADLTSRTSCTSSNSTTSTNDESDDEHAAANRRRDYTFSIYDVYGRDSVAFPNFDFRQYGSKSSLAKLAASKSSESLNVPSQRSSSATDDRLQLPSSPQQRPQQQQQQQQPQQANAPMAPGGFPRRPGQLNVPAASDASIPLALRSPSGRRPSAAPDPRSAAAGGARGPLNLASSLRRQVEVSTPPVASAAASSASPLDAAGAALAAHPSAGPMPTLRGPGAFDPRRRPSLANAAQAARMQPGALPPIYTGSSGASTPSAASGSGSGSGSSPPGSANTPSSQDTGFMHRPGFAEARQRHRSMSLGTQNKLDHLSLNAGSVQDAPATASAAMPPPPSHLYGPDSASATRPSFRTSASSARSRNGPATSPGLGPVRASSDRLSERERVHSGQGSGLLRKNPSNPTPGLHGGSGLHGLAPMARSTSPMSQLSAPSPIIDQDRRGSAASGASTSAYSTGPRSPPMRSPLGMMMPAAPASAPATPGSNRALPPPNGLFHFPSSPGSIPSPGGAGGAHGFDAMGFIIEPGVAPSLPMSDDAELREKWASVLAENDVVAAKKSRKVKKLVRTGVPASLRREVWLFLANASVRRRPGLFEQLCKTSQGTRGKRGKEEAYETIEKDLHRTLPDHRLFMGETATGRADLEGILKSYVHFNPMLGYTQGMGLLAGFALIQMPAEDAFWLLCAVLRNPQMEEYYSAGMKQLHVDSVVFDNLLKTMDAELHARFEDAGLQSIMFAPNWFLPLFTRVLPWTTLVRVWDVFFYEGPTWMLRVALAIVRILREQLMNRQTCPTAGEMLQLLLHPPAHNLTVDNVLNCAFSVKLKDGEMRKISRTASKLVREKNFLNQPADARGRVSSRRTARPTRSTSAPARR</sequence>
<feature type="compositionally biased region" description="Basic and acidic residues" evidence="1">
    <location>
        <begin position="743"/>
        <end position="754"/>
    </location>
</feature>
<proteinExistence type="predicted"/>
<reference evidence="3 4" key="1">
    <citation type="submission" date="2017-02" db="EMBL/GenBank/DDBJ databases">
        <authorList>
            <person name="Peterson S.W."/>
        </authorList>
    </citation>
    <scope>NUCLEOTIDE SEQUENCE [LARGE SCALE GENOMIC DNA]</scope>
    <source>
        <strain evidence="3 4">SRS1_H2-8</strain>
    </source>
</reference>
<dbReference type="Gene3D" id="1.10.10.750">
    <property type="entry name" value="Ypt/Rab-GAP domain of gyp1p, domain 1"/>
    <property type="match status" value="1"/>
</dbReference>
<feature type="region of interest" description="Disordered" evidence="1">
    <location>
        <begin position="1205"/>
        <end position="1234"/>
    </location>
</feature>